<name>A0A021VSN1_9CELL</name>
<dbReference type="EMBL" id="AXCW01000046">
    <property type="protein sequence ID" value="EYR64133.1"/>
    <property type="molecule type" value="Genomic_DNA"/>
</dbReference>
<sequence length="491" mass="51976">MLVERTAEDDVAAALAFARSHAGRSIPAQEIAVRWALNHPVAARLAAARPGPALVDALDHLAVADAPSEDLLEAVGAWDRLAAWVAAGQARVLQELHRRSAGSTWAQKGLLDEVAGTLGASGRAARVLMDRAIALGEAPEVHDALREGLVSVRKADVLLRDTGTLTGEQAREVHDRLLPDAPLMTAPQLSAAARRAVLEIDPEAAQARHEQARRDRCVVMEPSGDCMATISAFLPAVDAVRVMRGLDTIAAIADPDDPRGIDARRADALVDVLADVLEGGRVLRGPAPDGRSRRRRQRAVKLSITVSADALAGASNSPAELDGYGPVLPDAARQLAREAAWHFQRTDPVTGEALEQPGSRYRPPDALRAAVVARDVTCTFPGCRVAASTCDLDHTIPFDGSRDAAEQTCRSNLAALCRHHHNLKTHGGWAPRRDAATGITVWTSRAGKPYSRAPVLPPGDHAQGPPAARRRAGGAHDAGERDGPPAGDPPF</sequence>
<organism evidence="3 4">
    <name type="scientific">Actinotalea ferrariae CF5-4</name>
    <dbReference type="NCBI Taxonomy" id="948458"/>
    <lineage>
        <taxon>Bacteria</taxon>
        <taxon>Bacillati</taxon>
        <taxon>Actinomycetota</taxon>
        <taxon>Actinomycetes</taxon>
        <taxon>Micrococcales</taxon>
        <taxon>Cellulomonadaceae</taxon>
        <taxon>Actinotalea</taxon>
    </lineage>
</organism>
<accession>A0A021VSN1</accession>
<feature type="region of interest" description="Disordered" evidence="1">
    <location>
        <begin position="448"/>
        <end position="491"/>
    </location>
</feature>
<keyword evidence="4" id="KW-1185">Reference proteome</keyword>
<proteinExistence type="predicted"/>
<evidence type="ECO:0000313" key="3">
    <source>
        <dbReference type="EMBL" id="EYR64133.1"/>
    </source>
</evidence>
<comment type="caution">
    <text evidence="3">The sequence shown here is derived from an EMBL/GenBank/DDBJ whole genome shotgun (WGS) entry which is preliminary data.</text>
</comment>
<dbReference type="InterPro" id="IPR003870">
    <property type="entry name" value="DUF222"/>
</dbReference>
<dbReference type="InterPro" id="IPR003615">
    <property type="entry name" value="HNH_nuc"/>
</dbReference>
<protein>
    <recommendedName>
        <fullName evidence="2">HNH nuclease domain-containing protein</fullName>
    </recommendedName>
</protein>
<dbReference type="SMART" id="SM00507">
    <property type="entry name" value="HNHc"/>
    <property type="match status" value="1"/>
</dbReference>
<reference evidence="3 4" key="1">
    <citation type="submission" date="2014-01" db="EMBL/GenBank/DDBJ databases">
        <title>Actinotalea ferrariae CF5-4.</title>
        <authorList>
            <person name="Chen F."/>
            <person name="Li Y."/>
            <person name="Wang G."/>
        </authorList>
    </citation>
    <scope>NUCLEOTIDE SEQUENCE [LARGE SCALE GENOMIC DNA]</scope>
    <source>
        <strain evidence="3 4">CF5-4</strain>
    </source>
</reference>
<evidence type="ECO:0000313" key="4">
    <source>
        <dbReference type="Proteomes" id="UP000019753"/>
    </source>
</evidence>
<dbReference type="CDD" id="cd00085">
    <property type="entry name" value="HNHc"/>
    <property type="match status" value="1"/>
</dbReference>
<dbReference type="Pfam" id="PF02720">
    <property type="entry name" value="DUF222"/>
    <property type="match status" value="1"/>
</dbReference>
<dbReference type="Proteomes" id="UP000019753">
    <property type="component" value="Unassembled WGS sequence"/>
</dbReference>
<gene>
    <name evidence="3" type="ORF">N866_15465</name>
</gene>
<feature type="domain" description="HNH nuclease" evidence="2">
    <location>
        <begin position="366"/>
        <end position="422"/>
    </location>
</feature>
<dbReference type="AlphaFoldDB" id="A0A021VSN1"/>
<evidence type="ECO:0000256" key="1">
    <source>
        <dbReference type="SAM" id="MobiDB-lite"/>
    </source>
</evidence>
<evidence type="ECO:0000259" key="2">
    <source>
        <dbReference type="SMART" id="SM00507"/>
    </source>
</evidence>